<evidence type="ECO:0000313" key="2">
    <source>
        <dbReference type="EMBL" id="SEB18154.1"/>
    </source>
</evidence>
<dbReference type="Proteomes" id="UP000198584">
    <property type="component" value="Unassembled WGS sequence"/>
</dbReference>
<dbReference type="PANTHER" id="PTHR40265:SF1">
    <property type="entry name" value="GLYOXALASE-LIKE DOMAIN-CONTAINING PROTEIN"/>
    <property type="match status" value="1"/>
</dbReference>
<dbReference type="PANTHER" id="PTHR40265">
    <property type="entry name" value="BLL2707 PROTEIN"/>
    <property type="match status" value="1"/>
</dbReference>
<dbReference type="RefSeq" id="WP_093046680.1">
    <property type="nucleotide sequence ID" value="NZ_FNQR01000024.1"/>
</dbReference>
<accession>A0A1H4H8N1</accession>
<dbReference type="InterPro" id="IPR029068">
    <property type="entry name" value="Glyas_Bleomycin-R_OHBP_Dase"/>
</dbReference>
<dbReference type="AlphaFoldDB" id="A0A1H4H8N1"/>
<dbReference type="OrthoDB" id="9111355at2"/>
<feature type="domain" description="Glyoxalase-like" evidence="1">
    <location>
        <begin position="4"/>
        <end position="182"/>
    </location>
</feature>
<organism evidence="2 3">
    <name type="scientific">Thalassobacillus cyri</name>
    <dbReference type="NCBI Taxonomy" id="571932"/>
    <lineage>
        <taxon>Bacteria</taxon>
        <taxon>Bacillati</taxon>
        <taxon>Bacillota</taxon>
        <taxon>Bacilli</taxon>
        <taxon>Bacillales</taxon>
        <taxon>Bacillaceae</taxon>
        <taxon>Thalassobacillus</taxon>
    </lineage>
</organism>
<keyword evidence="3" id="KW-1185">Reference proteome</keyword>
<evidence type="ECO:0000259" key="1">
    <source>
        <dbReference type="Pfam" id="PF13468"/>
    </source>
</evidence>
<dbReference type="InterPro" id="IPR025870">
    <property type="entry name" value="Glyoxalase-like_dom"/>
</dbReference>
<protein>
    <submittedName>
        <fullName evidence="2">Glyoxalase-like domain-containing protein</fullName>
    </submittedName>
</protein>
<dbReference type="Pfam" id="PF13468">
    <property type="entry name" value="Glyoxalase_3"/>
    <property type="match status" value="1"/>
</dbReference>
<dbReference type="EMBL" id="FNQR01000024">
    <property type="protein sequence ID" value="SEB18154.1"/>
    <property type="molecule type" value="Genomic_DNA"/>
</dbReference>
<name>A0A1H4H8N1_9BACI</name>
<sequence length="225" mass="25591">MLAFDHLVIATNHPLQDQMTFEENYRIKGIPGGRHDSWGTFNHLSHLKNHCYLEWIGIENEKIASQSDNPLIQQLALALSSGRQGPIQFALRTTDMNHYIDTWDKKGISYKGPFPGSREKTDGSILKWRMLFPEAADLTLPFLIEWEGSYRPDDAYLINTQSFNKIQTGVPDIEQTVDLYQKIYCLGTPENPTEKSLPFSWDLANGKLVLSKDEGIHVDLEGAKI</sequence>
<dbReference type="Gene3D" id="3.10.180.10">
    <property type="entry name" value="2,3-Dihydroxybiphenyl 1,2-Dioxygenase, domain 1"/>
    <property type="match status" value="1"/>
</dbReference>
<gene>
    <name evidence="2" type="ORF">SAMN05421743_12430</name>
</gene>
<dbReference type="STRING" id="571932.SAMN05421743_12430"/>
<evidence type="ECO:0000313" key="3">
    <source>
        <dbReference type="Proteomes" id="UP000198584"/>
    </source>
</evidence>
<proteinExistence type="predicted"/>
<reference evidence="2 3" key="1">
    <citation type="submission" date="2016-10" db="EMBL/GenBank/DDBJ databases">
        <authorList>
            <person name="de Groot N.N."/>
        </authorList>
    </citation>
    <scope>NUCLEOTIDE SEQUENCE [LARGE SCALE GENOMIC DNA]</scope>
    <source>
        <strain evidence="2 3">CCM7597</strain>
    </source>
</reference>